<reference evidence="7 8" key="1">
    <citation type="submission" date="2020-03" db="EMBL/GenBank/DDBJ databases">
        <title>Metabolic flexibility allows generalist bacteria to become dominant in a frequently disturbed ecosystem.</title>
        <authorList>
            <person name="Chen Y.-J."/>
            <person name="Leung P.M."/>
            <person name="Bay S.K."/>
            <person name="Hugenholtz P."/>
            <person name="Kessler A.J."/>
            <person name="Shelley G."/>
            <person name="Waite D.W."/>
            <person name="Cook P.L."/>
            <person name="Greening C."/>
        </authorList>
    </citation>
    <scope>NUCLEOTIDE SEQUENCE [LARGE SCALE GENOMIC DNA]</scope>
    <source>
        <strain evidence="7">SS_bin_28</strain>
    </source>
</reference>
<protein>
    <submittedName>
        <fullName evidence="7">ABC transporter permease</fullName>
    </submittedName>
</protein>
<comment type="subcellular location">
    <subcellularLocation>
        <location evidence="1">Cell membrane</location>
        <topology evidence="1">Multi-pass membrane protein</topology>
    </subcellularLocation>
</comment>
<feature type="transmembrane region" description="Helical" evidence="6">
    <location>
        <begin position="258"/>
        <end position="277"/>
    </location>
</feature>
<feature type="transmembrane region" description="Helical" evidence="6">
    <location>
        <begin position="61"/>
        <end position="94"/>
    </location>
</feature>
<dbReference type="GO" id="GO:0005886">
    <property type="term" value="C:plasma membrane"/>
    <property type="evidence" value="ECO:0007669"/>
    <property type="project" value="UniProtKB-SubCell"/>
</dbReference>
<keyword evidence="3 6" id="KW-0812">Transmembrane</keyword>
<accession>A0A7Y2E8K7</accession>
<organism evidence="7 8">
    <name type="scientific">Eiseniibacteriota bacterium</name>
    <dbReference type="NCBI Taxonomy" id="2212470"/>
    <lineage>
        <taxon>Bacteria</taxon>
        <taxon>Candidatus Eiseniibacteriota</taxon>
    </lineage>
</organism>
<name>A0A7Y2E8K7_UNCEI</name>
<dbReference type="AlphaFoldDB" id="A0A7Y2E8K7"/>
<dbReference type="PANTHER" id="PTHR32196:SF15">
    <property type="entry name" value="SUGAR ABC TRANSPORTER PERMEASE PROTEIN"/>
    <property type="match status" value="1"/>
</dbReference>
<gene>
    <name evidence="7" type="ORF">HKN21_10680</name>
</gene>
<keyword evidence="4 6" id="KW-1133">Transmembrane helix</keyword>
<keyword evidence="2" id="KW-1003">Cell membrane</keyword>
<evidence type="ECO:0000256" key="5">
    <source>
        <dbReference type="ARBA" id="ARBA00023136"/>
    </source>
</evidence>
<feature type="transmembrane region" description="Helical" evidence="6">
    <location>
        <begin position="289"/>
        <end position="305"/>
    </location>
</feature>
<feature type="transmembrane region" description="Helical" evidence="6">
    <location>
        <begin position="205"/>
        <end position="226"/>
    </location>
</feature>
<comment type="caution">
    <text evidence="7">The sequence shown here is derived from an EMBL/GenBank/DDBJ whole genome shotgun (WGS) entry which is preliminary data.</text>
</comment>
<evidence type="ECO:0000313" key="7">
    <source>
        <dbReference type="EMBL" id="NNF07214.1"/>
    </source>
</evidence>
<evidence type="ECO:0000313" key="8">
    <source>
        <dbReference type="Proteomes" id="UP000547674"/>
    </source>
</evidence>
<dbReference type="Pfam" id="PF02653">
    <property type="entry name" value="BPD_transp_2"/>
    <property type="match status" value="1"/>
</dbReference>
<proteinExistence type="predicted"/>
<sequence length="366" mass="39530">MAAEPVLPLVEEPGTNRVKSAMVQNIVPILFGLLCLTGVLAAQIPFPFLINEVVTRLARNLFLVLSLIIPVVAGMGLNFGIVIGAMCGQISLIIVENAEWAGIDALLIAALISLPLSLLFGFLTGLLMNQAKGREMITGMILAFFANGIYQLLFLLMAGPLIPLRNEKILLPTGVGLRNTIDLVGTKHQLDELVRVGVPFMGLKLFFPIITFVVIALLCFGLRWYLNTRSGHGLRAVGQDMHVAEIAGIHVNRSRIRAIILSTMLGGIGHVIWLHSIGTMNTYQSHEQVGPYAIAALLVGGATVARATIWHAILGTFLFHTLFIVSPLAGQTLLGSAQIGEYFREFVSYAVIGVTLALHAWKTARA</sequence>
<evidence type="ECO:0000256" key="4">
    <source>
        <dbReference type="ARBA" id="ARBA00022989"/>
    </source>
</evidence>
<feature type="transmembrane region" description="Helical" evidence="6">
    <location>
        <begin position="106"/>
        <end position="128"/>
    </location>
</feature>
<dbReference type="EMBL" id="JABDJR010000429">
    <property type="protein sequence ID" value="NNF07214.1"/>
    <property type="molecule type" value="Genomic_DNA"/>
</dbReference>
<dbReference type="GO" id="GO:0022857">
    <property type="term" value="F:transmembrane transporter activity"/>
    <property type="evidence" value="ECO:0007669"/>
    <property type="project" value="InterPro"/>
</dbReference>
<feature type="transmembrane region" description="Helical" evidence="6">
    <location>
        <begin position="140"/>
        <end position="162"/>
    </location>
</feature>
<evidence type="ECO:0000256" key="3">
    <source>
        <dbReference type="ARBA" id="ARBA00022692"/>
    </source>
</evidence>
<keyword evidence="5 6" id="KW-0472">Membrane</keyword>
<evidence type="ECO:0000256" key="1">
    <source>
        <dbReference type="ARBA" id="ARBA00004651"/>
    </source>
</evidence>
<dbReference type="InterPro" id="IPR001851">
    <property type="entry name" value="ABC_transp_permease"/>
</dbReference>
<evidence type="ECO:0000256" key="2">
    <source>
        <dbReference type="ARBA" id="ARBA00022475"/>
    </source>
</evidence>
<evidence type="ECO:0000256" key="6">
    <source>
        <dbReference type="SAM" id="Phobius"/>
    </source>
</evidence>
<feature type="transmembrane region" description="Helical" evidence="6">
    <location>
        <begin position="26"/>
        <end position="49"/>
    </location>
</feature>
<dbReference type="PANTHER" id="PTHR32196">
    <property type="entry name" value="ABC TRANSPORTER PERMEASE PROTEIN YPHD-RELATED-RELATED"/>
    <property type="match status" value="1"/>
</dbReference>
<dbReference type="Proteomes" id="UP000547674">
    <property type="component" value="Unassembled WGS sequence"/>
</dbReference>